<feature type="domain" description="RFTS" evidence="4">
    <location>
        <begin position="353"/>
        <end position="487"/>
    </location>
</feature>
<evidence type="ECO:0000313" key="6">
    <source>
        <dbReference type="Proteomes" id="UP001485043"/>
    </source>
</evidence>
<evidence type="ECO:0000259" key="4">
    <source>
        <dbReference type="Pfam" id="PF12047"/>
    </source>
</evidence>
<reference evidence="5 6" key="1">
    <citation type="journal article" date="2024" name="Nat. Commun.">
        <title>Phylogenomics reveals the evolutionary origins of lichenization in chlorophyte algae.</title>
        <authorList>
            <person name="Puginier C."/>
            <person name="Libourel C."/>
            <person name="Otte J."/>
            <person name="Skaloud P."/>
            <person name="Haon M."/>
            <person name="Grisel S."/>
            <person name="Petersen M."/>
            <person name="Berrin J.G."/>
            <person name="Delaux P.M."/>
            <person name="Dal Grande F."/>
            <person name="Keller J."/>
        </authorList>
    </citation>
    <scope>NUCLEOTIDE SEQUENCE [LARGE SCALE GENOMIC DNA]</scope>
    <source>
        <strain evidence="5 6">SAG 2523</strain>
    </source>
</reference>
<dbReference type="AlphaFoldDB" id="A0AAW1RZX1"/>
<feature type="domain" description="RFTS" evidence="4">
    <location>
        <begin position="51"/>
        <end position="178"/>
    </location>
</feature>
<feature type="region of interest" description="Disordered" evidence="3">
    <location>
        <begin position="599"/>
        <end position="646"/>
    </location>
</feature>
<dbReference type="InterPro" id="IPR022702">
    <property type="entry name" value="Cytosine_MeTrfase1_RFD"/>
</dbReference>
<feature type="region of interest" description="Disordered" evidence="3">
    <location>
        <begin position="385"/>
        <end position="404"/>
    </location>
</feature>
<accession>A0AAW1RZX1</accession>
<dbReference type="GO" id="GO:0005634">
    <property type="term" value="C:nucleus"/>
    <property type="evidence" value="ECO:0007669"/>
    <property type="project" value="UniProtKB-SubCell"/>
</dbReference>
<sequence length="696" mass="75615">MGGSAADFRDKASNHTTPVQEGQVAATEAEAIQALSEANGAPSPTSSQVFRLLDFSITDGHGDLCPTERLNFAEDRSFLLSGTIFAAEGKLTRANGQTVKSFGPVLRNTVDYSRPEAQVHLHTEQAVYTCVRPSIAYKQLYSRFAESVDICNEVFKALHPSHQGSPQASLDEIVARLIRCKAGKSYSTPREALLLNGKFVIAQLSNIDAISASSKIRLAQTPFVASMREEMEMLPVLRAAAGPPGALRIGDQPAQKSQQEAAGPVAGGSQPSSQQQRQEEADADLANQIQAQLNAKEARGGQQSRGKGTPYILVSPEEIADDYPEPTEFFKEHDETDELLLMDEEVLLMDPEHLPRQLLSDFAVYNSEGLLSSLELLPMWSDGPASGEAGGSGSGPAGPSGSGQGGSDLRLYLSQIREWVCEFTCDMLFISIRTDAAWYRLARPTDAYAPWFNIVLKCARLAVAVLGMLTAESRPSRLSFNNITKRLAAATPEESTFISPKVDLVERFVVVHGQILMSLIKLYPIKAIQNCAFASSLKQKMQTRRHAKLYVLPKRQLLKAVNRNPMRDRATAKAKPMTATATNMVKAVWASYFKTAEQSGGEAGAEGGQPEVKAVQEDENEEDEEGNAEGSSEQPEDTQPCGPLGLVQALWQNPNGSKTVQVRTILHGHETVLGDAASLTELFLTTEVLNEYVPRP</sequence>
<organism evidence="5 6">
    <name type="scientific">Apatococcus fuscideae</name>
    <dbReference type="NCBI Taxonomy" id="2026836"/>
    <lineage>
        <taxon>Eukaryota</taxon>
        <taxon>Viridiplantae</taxon>
        <taxon>Chlorophyta</taxon>
        <taxon>core chlorophytes</taxon>
        <taxon>Trebouxiophyceae</taxon>
        <taxon>Chlorellales</taxon>
        <taxon>Chlorellaceae</taxon>
        <taxon>Apatococcus</taxon>
    </lineage>
</organism>
<name>A0AAW1RZX1_9CHLO</name>
<gene>
    <name evidence="5" type="ORF">WJX84_009779</name>
</gene>
<evidence type="ECO:0000256" key="3">
    <source>
        <dbReference type="SAM" id="MobiDB-lite"/>
    </source>
</evidence>
<dbReference type="InterPro" id="IPR043151">
    <property type="entry name" value="BAH_sf"/>
</dbReference>
<feature type="region of interest" description="Disordered" evidence="3">
    <location>
        <begin position="244"/>
        <end position="283"/>
    </location>
</feature>
<comment type="caution">
    <text evidence="5">The sequence shown here is derived from an EMBL/GenBank/DDBJ whole genome shotgun (WGS) entry which is preliminary data.</text>
</comment>
<keyword evidence="2" id="KW-0539">Nucleus</keyword>
<evidence type="ECO:0000256" key="2">
    <source>
        <dbReference type="ARBA" id="ARBA00023242"/>
    </source>
</evidence>
<dbReference type="Proteomes" id="UP001485043">
    <property type="component" value="Unassembled WGS sequence"/>
</dbReference>
<dbReference type="Gene3D" id="2.30.30.490">
    <property type="match status" value="1"/>
</dbReference>
<evidence type="ECO:0000256" key="1">
    <source>
        <dbReference type="ARBA" id="ARBA00004123"/>
    </source>
</evidence>
<evidence type="ECO:0000313" key="5">
    <source>
        <dbReference type="EMBL" id="KAK9839549.1"/>
    </source>
</evidence>
<keyword evidence="6" id="KW-1185">Reference proteome</keyword>
<protein>
    <recommendedName>
        <fullName evidence="4">RFTS domain-containing protein</fullName>
    </recommendedName>
</protein>
<feature type="compositionally biased region" description="Low complexity" evidence="3">
    <location>
        <begin position="261"/>
        <end position="276"/>
    </location>
</feature>
<feature type="compositionally biased region" description="Acidic residues" evidence="3">
    <location>
        <begin position="617"/>
        <end position="627"/>
    </location>
</feature>
<feature type="compositionally biased region" description="Gly residues" evidence="3">
    <location>
        <begin position="388"/>
        <end position="404"/>
    </location>
</feature>
<dbReference type="EMBL" id="JALJOV010001857">
    <property type="protein sequence ID" value="KAK9839549.1"/>
    <property type="molecule type" value="Genomic_DNA"/>
</dbReference>
<comment type="subcellular location">
    <subcellularLocation>
        <location evidence="1">Nucleus</location>
    </subcellularLocation>
</comment>
<feature type="region of interest" description="Disordered" evidence="3">
    <location>
        <begin position="1"/>
        <end position="23"/>
    </location>
</feature>
<dbReference type="Pfam" id="PF12047">
    <property type="entry name" value="DNMT1-RFD"/>
    <property type="match status" value="2"/>
</dbReference>
<proteinExistence type="predicted"/>